<dbReference type="PANTHER" id="PTHR11079:SF162">
    <property type="entry name" value="RIBOFLAVIN BIOSYNTHESIS PROTEIN PYRD, CHLOROPLASTIC"/>
    <property type="match status" value="1"/>
</dbReference>
<dbReference type="Gene3D" id="3.40.430.10">
    <property type="entry name" value="Dihydrofolate Reductase, subunit A"/>
    <property type="match status" value="1"/>
</dbReference>
<feature type="domain" description="CMP/dCMP-type deaminase" evidence="2">
    <location>
        <begin position="2"/>
        <end position="149"/>
    </location>
</feature>
<proteinExistence type="predicted"/>
<dbReference type="OrthoDB" id="9800865at2"/>
<dbReference type="InterPro" id="IPR024072">
    <property type="entry name" value="DHFR-like_dom_sf"/>
</dbReference>
<evidence type="ECO:0000313" key="3">
    <source>
        <dbReference type="EMBL" id="RDU71913.1"/>
    </source>
</evidence>
<dbReference type="Proteomes" id="UP000256695">
    <property type="component" value="Unassembled WGS sequence"/>
</dbReference>
<dbReference type="InterPro" id="IPR002125">
    <property type="entry name" value="CMP_dCMP_dom"/>
</dbReference>
<dbReference type="PROSITE" id="PS51747">
    <property type="entry name" value="CYT_DCMP_DEAMINASES_2"/>
    <property type="match status" value="1"/>
</dbReference>
<dbReference type="RefSeq" id="WP_115579607.1">
    <property type="nucleotide sequence ID" value="NZ_NXLX01000024.1"/>
</dbReference>
<dbReference type="GO" id="GO:0009231">
    <property type="term" value="P:riboflavin biosynthetic process"/>
    <property type="evidence" value="ECO:0007669"/>
    <property type="project" value="UniProtKB-UniPathway"/>
</dbReference>
<dbReference type="GO" id="GO:0008835">
    <property type="term" value="F:diaminohydroxyphosphoribosylaminopyrimidine deaminase activity"/>
    <property type="evidence" value="ECO:0007669"/>
    <property type="project" value="InterPro"/>
</dbReference>
<protein>
    <submittedName>
        <fullName evidence="3">Bifunctional diaminohydroxyphosphoribosylaminopyrimidine deaminase/5-amino-6-(5-phosphoribosylamino)uracil reductase RibD</fullName>
    </submittedName>
</protein>
<gene>
    <name evidence="3" type="primary">ribD</name>
    <name evidence="3" type="ORF">CQA57_07425</name>
</gene>
<keyword evidence="4" id="KW-1185">Reference proteome</keyword>
<evidence type="ECO:0000313" key="4">
    <source>
        <dbReference type="Proteomes" id="UP000256695"/>
    </source>
</evidence>
<accession>A0A3D8J3B8</accession>
<comment type="caution">
    <text evidence="3">The sequence shown here is derived from an EMBL/GenBank/DDBJ whole genome shotgun (WGS) entry which is preliminary data.</text>
</comment>
<dbReference type="InterPro" id="IPR016193">
    <property type="entry name" value="Cytidine_deaminase-like"/>
</dbReference>
<sequence>MLNDELLMSLCISKAWEFQTLTLPNPAVGAMVVDGSGKILSLQAHQKSGCAHAEVLALKEAYYKLSSDTRILELHTSESLHNFLSKNHKNLFAKCSIYVTLEPCSLFGKTPPCATLLQTIKPKRIIIGAMENTKNKGGANILKESGIALTTNVLSHKCHQLLLPFLLYQKNKKFTLFKIAQRLNGDYKSGNISSEASRIFTHNQRSVCNHLCISGKTLLNDNPLLDSRLALPPYDNTHQPNITIFTRKTINFPSSLKIFQNKRNITFKTTAQSLSGFSIIEGGWELFQSLKQNIDFLLIHLSPTLQRDFQTQGFYFQGKILHTNTIGEDALLWIQNF</sequence>
<dbReference type="SUPFAM" id="SSF53597">
    <property type="entry name" value="Dihydrofolate reductase-like"/>
    <property type="match status" value="1"/>
</dbReference>
<dbReference type="PANTHER" id="PTHR11079">
    <property type="entry name" value="CYTOSINE DEAMINASE FAMILY MEMBER"/>
    <property type="match status" value="1"/>
</dbReference>
<dbReference type="NCBIfam" id="TIGR00326">
    <property type="entry name" value="eubact_ribD"/>
    <property type="match status" value="1"/>
</dbReference>
<organism evidence="3 4">
    <name type="scientific">Helicobacter anseris</name>
    <dbReference type="NCBI Taxonomy" id="375926"/>
    <lineage>
        <taxon>Bacteria</taxon>
        <taxon>Pseudomonadati</taxon>
        <taxon>Campylobacterota</taxon>
        <taxon>Epsilonproteobacteria</taxon>
        <taxon>Campylobacterales</taxon>
        <taxon>Helicobacteraceae</taxon>
        <taxon>Helicobacter</taxon>
    </lineage>
</organism>
<dbReference type="InterPro" id="IPR004794">
    <property type="entry name" value="Eubact_RibD"/>
</dbReference>
<comment type="pathway">
    <text evidence="1">Cofactor biosynthesis; riboflavin biosynthesis.</text>
</comment>
<dbReference type="SUPFAM" id="SSF53927">
    <property type="entry name" value="Cytidine deaminase-like"/>
    <property type="match status" value="1"/>
</dbReference>
<reference evidence="3 4" key="1">
    <citation type="submission" date="2018-04" db="EMBL/GenBank/DDBJ databases">
        <title>Novel Campyloabacter and Helicobacter Species and Strains.</title>
        <authorList>
            <person name="Mannion A.J."/>
            <person name="Shen Z."/>
            <person name="Fox J.G."/>
        </authorList>
    </citation>
    <scope>NUCLEOTIDE SEQUENCE [LARGE SCALE GENOMIC DNA]</scope>
    <source>
        <strain evidence="3 4">MIT 04-9362</strain>
    </source>
</reference>
<dbReference type="CDD" id="cd01284">
    <property type="entry name" value="Riboflavin_deaminase-reductase"/>
    <property type="match status" value="1"/>
</dbReference>
<dbReference type="UniPathway" id="UPA00275"/>
<evidence type="ECO:0000259" key="2">
    <source>
        <dbReference type="PROSITE" id="PS51747"/>
    </source>
</evidence>
<evidence type="ECO:0000256" key="1">
    <source>
        <dbReference type="ARBA" id="ARBA00005104"/>
    </source>
</evidence>
<dbReference type="AlphaFoldDB" id="A0A3D8J3B8"/>
<name>A0A3D8J3B8_9HELI</name>
<dbReference type="Pfam" id="PF00383">
    <property type="entry name" value="dCMP_cyt_deam_1"/>
    <property type="match status" value="1"/>
</dbReference>
<dbReference type="Gene3D" id="3.40.140.10">
    <property type="entry name" value="Cytidine Deaminase, domain 2"/>
    <property type="match status" value="1"/>
</dbReference>
<dbReference type="EMBL" id="NXLX01000024">
    <property type="protein sequence ID" value="RDU71913.1"/>
    <property type="molecule type" value="Genomic_DNA"/>
</dbReference>